<dbReference type="STRING" id="875328.JDM601_2264"/>
<accession>F5YU73</accession>
<dbReference type="EMBL" id="CP002329">
    <property type="protein sequence ID" value="AEF36264.1"/>
    <property type="molecule type" value="Genomic_DNA"/>
</dbReference>
<keyword evidence="3" id="KW-1185">Reference proteome</keyword>
<name>F5YU73_MYCSD</name>
<feature type="region of interest" description="Disordered" evidence="1">
    <location>
        <begin position="1"/>
        <end position="46"/>
    </location>
</feature>
<dbReference type="Proteomes" id="UP000009224">
    <property type="component" value="Chromosome"/>
</dbReference>
<dbReference type="AlphaFoldDB" id="F5YU73"/>
<sequence>MADQAAAAANSGPGPAPVLNSAECTSGGDAIQTGAGAVTAGHPPNY</sequence>
<evidence type="ECO:0000256" key="1">
    <source>
        <dbReference type="SAM" id="MobiDB-lite"/>
    </source>
</evidence>
<gene>
    <name evidence="2" type="ordered locus">JDM601_2264</name>
</gene>
<evidence type="ECO:0000313" key="3">
    <source>
        <dbReference type="Proteomes" id="UP000009224"/>
    </source>
</evidence>
<evidence type="ECO:0000313" key="2">
    <source>
        <dbReference type="EMBL" id="AEF36264.1"/>
    </source>
</evidence>
<dbReference type="HOGENOM" id="CLU_3186101_0_0_11"/>
<organism evidence="2 3">
    <name type="scientific">Mycolicibacter sinensis (strain JDM601)</name>
    <name type="common">Mycobacterium sinense</name>
    <dbReference type="NCBI Taxonomy" id="875328"/>
    <lineage>
        <taxon>Bacteria</taxon>
        <taxon>Bacillati</taxon>
        <taxon>Actinomycetota</taxon>
        <taxon>Actinomycetes</taxon>
        <taxon>Mycobacteriales</taxon>
        <taxon>Mycobacteriaceae</taxon>
        <taxon>Mycolicibacter</taxon>
    </lineage>
</organism>
<dbReference type="KEGG" id="mjd:JDM601_2264"/>
<reference evidence="2 3" key="1">
    <citation type="journal article" date="2011" name="J. Bacteriol.">
        <title>Complete genome sequence of a novel clinical isolate, the nontuberculous Mycobacterium strain JDM601.</title>
        <authorList>
            <person name="Zhang Z.Y."/>
            <person name="Sun Z.Q."/>
            <person name="Wang Z.L."/>
            <person name="Wen Z.L."/>
            <person name="Sun Q.W."/>
            <person name="Zhu Z.Q."/>
            <person name="Song Y.Z."/>
            <person name="Zhao J.W."/>
            <person name="Wang H.H."/>
            <person name="Zhang S.L."/>
            <person name="Guo X.K."/>
        </authorList>
    </citation>
    <scope>NUCLEOTIDE SEQUENCE [LARGE SCALE GENOMIC DNA]</scope>
    <source>
        <strain evidence="2 3">JDM601</strain>
    </source>
</reference>
<proteinExistence type="predicted"/>
<protein>
    <submittedName>
        <fullName evidence="2">Uncharacterized protein</fullName>
    </submittedName>
</protein>